<dbReference type="AlphaFoldDB" id="A0A1W1I2I8"/>
<dbReference type="KEGG" id="nja:NSJP_1030"/>
<reference evidence="1 2" key="1">
    <citation type="submission" date="2017-03" db="EMBL/GenBank/DDBJ databases">
        <authorList>
            <person name="Afonso C.L."/>
            <person name="Miller P.J."/>
            <person name="Scott M.A."/>
            <person name="Spackman E."/>
            <person name="Goraichik I."/>
            <person name="Dimitrov K.M."/>
            <person name="Suarez D.L."/>
            <person name="Swayne D.E."/>
        </authorList>
    </citation>
    <scope>NUCLEOTIDE SEQUENCE [LARGE SCALE GENOMIC DNA]</scope>
    <source>
        <strain evidence="1">Genome sequencing of Nitrospira japonica strain NJ11</strain>
    </source>
</reference>
<dbReference type="OrthoDB" id="9775829at2"/>
<keyword evidence="2" id="KW-1185">Reference proteome</keyword>
<evidence type="ECO:0000313" key="2">
    <source>
        <dbReference type="Proteomes" id="UP000192042"/>
    </source>
</evidence>
<gene>
    <name evidence="1" type="ORF">NSJP_1030</name>
</gene>
<accession>A0A1W1I2I8</accession>
<dbReference type="RefSeq" id="WP_080885777.1">
    <property type="nucleotide sequence ID" value="NZ_LT828648.1"/>
</dbReference>
<organism evidence="1 2">
    <name type="scientific">Nitrospira japonica</name>
    <dbReference type="NCBI Taxonomy" id="1325564"/>
    <lineage>
        <taxon>Bacteria</taxon>
        <taxon>Pseudomonadati</taxon>
        <taxon>Nitrospirota</taxon>
        <taxon>Nitrospiria</taxon>
        <taxon>Nitrospirales</taxon>
        <taxon>Nitrospiraceae</taxon>
        <taxon>Nitrospira</taxon>
    </lineage>
</organism>
<dbReference type="EMBL" id="LT828648">
    <property type="protein sequence ID" value="SLM47202.1"/>
    <property type="molecule type" value="Genomic_DNA"/>
</dbReference>
<sequence>MKGLSRESRKLTVKSRRGGASASRNLILLGSLVMSVFLAPYGFADEGHSQGAATHLKVSGVVAKVQATHVVIKTPWGQMKIASQVLPKGLEVGEEVDMWVNENNAVIDVHRKGDPSHSHKFVTGSLAYTSTDKTEIKLQTPEGEKTFDVQTGKSKLSSIAEGSPVTVEVNEEGKVIDVHRFDVEMTFNKQPRTKAGYHITAHGVVEKIQSGVVAVKTPSAMYRLNQKSMPSGIKVGDEITLWVNEENMVIDHHMKGHTQAHRLISGKLIYVGKSKKEIKLWTPEGEKVFPLDRLEVKAKPIKEGTPVTVELNEQGVVINLWKS</sequence>
<proteinExistence type="predicted"/>
<name>A0A1W1I2I8_9BACT</name>
<protein>
    <recommendedName>
        <fullName evidence="3">DUF5666 domain-containing protein</fullName>
    </recommendedName>
</protein>
<evidence type="ECO:0008006" key="3">
    <source>
        <dbReference type="Google" id="ProtNLM"/>
    </source>
</evidence>
<evidence type="ECO:0000313" key="1">
    <source>
        <dbReference type="EMBL" id="SLM47202.1"/>
    </source>
</evidence>
<dbReference type="STRING" id="1325564.NSJP_1030"/>
<dbReference type="Proteomes" id="UP000192042">
    <property type="component" value="Chromosome I"/>
</dbReference>